<dbReference type="InterPro" id="IPR001005">
    <property type="entry name" value="SANT/Myb"/>
</dbReference>
<proteinExistence type="predicted"/>
<dbReference type="OrthoDB" id="5421421at2759"/>
<protein>
    <recommendedName>
        <fullName evidence="2">Myb-like domain-containing protein</fullName>
    </recommendedName>
</protein>
<feature type="compositionally biased region" description="Polar residues" evidence="1">
    <location>
        <begin position="182"/>
        <end position="208"/>
    </location>
</feature>
<feature type="region of interest" description="Disordered" evidence="1">
    <location>
        <begin position="182"/>
        <end position="241"/>
    </location>
</feature>
<dbReference type="AlphaFoldDB" id="A0A5N6KM08"/>
<feature type="domain" description="Myb-like" evidence="2">
    <location>
        <begin position="366"/>
        <end position="421"/>
    </location>
</feature>
<organism evidence="3 4">
    <name type="scientific">Monilinia laxa</name>
    <name type="common">Brown rot fungus</name>
    <name type="synonym">Sclerotinia laxa</name>
    <dbReference type="NCBI Taxonomy" id="61186"/>
    <lineage>
        <taxon>Eukaryota</taxon>
        <taxon>Fungi</taxon>
        <taxon>Dikarya</taxon>
        <taxon>Ascomycota</taxon>
        <taxon>Pezizomycotina</taxon>
        <taxon>Leotiomycetes</taxon>
        <taxon>Helotiales</taxon>
        <taxon>Sclerotiniaceae</taxon>
        <taxon>Monilinia</taxon>
    </lineage>
</organism>
<dbReference type="CDD" id="cd00167">
    <property type="entry name" value="SANT"/>
    <property type="match status" value="1"/>
</dbReference>
<accession>A0A5N6KM08</accession>
<feature type="compositionally biased region" description="Polar residues" evidence="1">
    <location>
        <begin position="217"/>
        <end position="228"/>
    </location>
</feature>
<name>A0A5N6KM08_MONLA</name>
<dbReference type="Proteomes" id="UP000326757">
    <property type="component" value="Unassembled WGS sequence"/>
</dbReference>
<feature type="compositionally biased region" description="Low complexity" evidence="1">
    <location>
        <begin position="229"/>
        <end position="241"/>
    </location>
</feature>
<feature type="region of interest" description="Disordered" evidence="1">
    <location>
        <begin position="267"/>
        <end position="304"/>
    </location>
</feature>
<dbReference type="EMBL" id="VIGI01000001">
    <property type="protein sequence ID" value="KAB8304874.1"/>
    <property type="molecule type" value="Genomic_DNA"/>
</dbReference>
<gene>
    <name evidence="3" type="ORF">EYC80_004205</name>
</gene>
<reference evidence="3 4" key="1">
    <citation type="submission" date="2019-06" db="EMBL/GenBank/DDBJ databases">
        <title>Genome Sequence of the Brown Rot Fungal Pathogen Monilinia laxa.</title>
        <authorList>
            <person name="De Miccolis Angelini R.M."/>
            <person name="Landi L."/>
            <person name="Abate D."/>
            <person name="Pollastro S."/>
            <person name="Romanazzi G."/>
            <person name="Faretra F."/>
        </authorList>
    </citation>
    <scope>NUCLEOTIDE SEQUENCE [LARGE SCALE GENOMIC DNA]</scope>
    <source>
        <strain evidence="3 4">Mlax316</strain>
    </source>
</reference>
<comment type="caution">
    <text evidence="3">The sequence shown here is derived from an EMBL/GenBank/DDBJ whole genome shotgun (WGS) entry which is preliminary data.</text>
</comment>
<evidence type="ECO:0000259" key="2">
    <source>
        <dbReference type="SMART" id="SM00717"/>
    </source>
</evidence>
<keyword evidence="4" id="KW-1185">Reference proteome</keyword>
<evidence type="ECO:0000256" key="1">
    <source>
        <dbReference type="SAM" id="MobiDB-lite"/>
    </source>
</evidence>
<dbReference type="SMART" id="SM00717">
    <property type="entry name" value="SANT"/>
    <property type="match status" value="1"/>
</dbReference>
<evidence type="ECO:0000313" key="3">
    <source>
        <dbReference type="EMBL" id="KAB8304874.1"/>
    </source>
</evidence>
<sequence length="561" mass="62456">MLDIYSASIQPPTSLEDSIPITSSTIFKKPPLLRLKMTTMGEPAFGGGHSVPHSAGHSSARTPDVPWTPYSAVSSFNLPAHYDSSLITPITMAPSPHISSRSAPTVRDRDVKLSPAIESPDYPLFGGDADDFGSRLSAAPMKQKLSRSHPAKTPTSEPNYPASPALFCPSPYYGAFGVSATPKSGRSAELTSPNMNTSPQNTASSTIGTDLHRSRHPTPSQSPGNYRVNNPAPILIAPNPNTMRPATRPEEMPYRDGVPYGRHDSMHSMHSISTSIDSYSSTPQQQYPVQKLGPLPSRRKRKTPPVQLDRNLVYSGEVNQEEQILMDLAQMDGVPWKDIAKQFNAATGKSMKVPALQMRKKRLCERLRVWTDCEERALTLACEDYDKAKWEEIAKGMLNHGVQEKWSKEAVQRKFNELFHSDDRSYESEYAASRHAEQIHFDVKMEPRTPWPSHGDRDGALRNLTDDEVTLVGELRSRTASDASSVHFQQQHQHQQIIYAQQHHQHHQNHQEAWDGVYGAIALRKHLAIHYIVGKSRGGKTSGIIVTGIFLEQTIYVYCIN</sequence>
<evidence type="ECO:0000313" key="4">
    <source>
        <dbReference type="Proteomes" id="UP000326757"/>
    </source>
</evidence>
<feature type="compositionally biased region" description="Low complexity" evidence="1">
    <location>
        <begin position="268"/>
        <end position="282"/>
    </location>
</feature>